<evidence type="ECO:0000256" key="2">
    <source>
        <dbReference type="ARBA" id="ARBA00022630"/>
    </source>
</evidence>
<evidence type="ECO:0000313" key="6">
    <source>
        <dbReference type="EMBL" id="KAJ3577840.1"/>
    </source>
</evidence>
<dbReference type="Pfam" id="PF00156">
    <property type="entry name" value="Pribosyltran"/>
    <property type="match status" value="1"/>
</dbReference>
<accession>A0A9W8TQ72</accession>
<protein>
    <recommendedName>
        <fullName evidence="5">FAD-binding PCMH-type domain-containing protein</fullName>
    </recommendedName>
</protein>
<dbReference type="SUPFAM" id="SSF53335">
    <property type="entry name" value="S-adenosyl-L-methionine-dependent methyltransferases"/>
    <property type="match status" value="1"/>
</dbReference>
<dbReference type="InterPro" id="IPR016166">
    <property type="entry name" value="FAD-bd_PCMH"/>
</dbReference>
<dbReference type="EMBL" id="JANPWZ010000302">
    <property type="protein sequence ID" value="KAJ3577840.1"/>
    <property type="molecule type" value="Genomic_DNA"/>
</dbReference>
<dbReference type="Gene3D" id="3.40.50.150">
    <property type="entry name" value="Vaccinia Virus protein VP39"/>
    <property type="match status" value="1"/>
</dbReference>
<dbReference type="InterPro" id="IPR006094">
    <property type="entry name" value="Oxid_FAD_bind_N"/>
</dbReference>
<dbReference type="PANTHER" id="PTHR42973:SF25">
    <property type="entry name" value="PHOSPHOMEVALONATE KINASE"/>
    <property type="match status" value="1"/>
</dbReference>
<keyword evidence="7" id="KW-1185">Reference proteome</keyword>
<comment type="caution">
    <text evidence="6">The sequence shown here is derived from an EMBL/GenBank/DDBJ whole genome shotgun (WGS) entry which is preliminary data.</text>
</comment>
<name>A0A9W8TQ72_9PEZI</name>
<reference evidence="6" key="1">
    <citation type="submission" date="2022-07" db="EMBL/GenBank/DDBJ databases">
        <title>Genome Sequence of Xylaria arbuscula.</title>
        <authorList>
            <person name="Buettner E."/>
        </authorList>
    </citation>
    <scope>NUCLEOTIDE SEQUENCE</scope>
    <source>
        <strain evidence="6">VT107</strain>
    </source>
</reference>
<feature type="domain" description="FAD-binding PCMH-type" evidence="5">
    <location>
        <begin position="293"/>
        <end position="488"/>
    </location>
</feature>
<dbReference type="Gene3D" id="3.40.462.20">
    <property type="match status" value="1"/>
</dbReference>
<dbReference type="GO" id="GO:0071949">
    <property type="term" value="F:FAD binding"/>
    <property type="evidence" value="ECO:0007669"/>
    <property type="project" value="InterPro"/>
</dbReference>
<keyword evidence="2" id="KW-0285">Flavoprotein</keyword>
<evidence type="ECO:0000256" key="1">
    <source>
        <dbReference type="ARBA" id="ARBA00005466"/>
    </source>
</evidence>
<dbReference type="PANTHER" id="PTHR42973">
    <property type="entry name" value="BINDING OXIDOREDUCTASE, PUTATIVE (AFU_ORTHOLOGUE AFUA_1G17690)-RELATED"/>
    <property type="match status" value="1"/>
</dbReference>
<dbReference type="InterPro" id="IPR050416">
    <property type="entry name" value="FAD-linked_Oxidoreductase"/>
</dbReference>
<evidence type="ECO:0000259" key="5">
    <source>
        <dbReference type="PROSITE" id="PS51387"/>
    </source>
</evidence>
<dbReference type="GO" id="GO:0005737">
    <property type="term" value="C:cytoplasm"/>
    <property type="evidence" value="ECO:0007669"/>
    <property type="project" value="InterPro"/>
</dbReference>
<dbReference type="InterPro" id="IPR036318">
    <property type="entry name" value="FAD-bd_PCMH-like_sf"/>
</dbReference>
<dbReference type="Pfam" id="PF04275">
    <property type="entry name" value="P-mevalo_kinase"/>
    <property type="match status" value="1"/>
</dbReference>
<dbReference type="SUPFAM" id="SSF53271">
    <property type="entry name" value="PRTase-like"/>
    <property type="match status" value="1"/>
</dbReference>
<proteinExistence type="inferred from homology"/>
<keyword evidence="4" id="KW-0560">Oxidoreductase</keyword>
<dbReference type="AlphaFoldDB" id="A0A9W8TQ72"/>
<dbReference type="Gene3D" id="3.30.465.10">
    <property type="match status" value="1"/>
</dbReference>
<dbReference type="InterPro" id="IPR027417">
    <property type="entry name" value="P-loop_NTPase"/>
</dbReference>
<keyword evidence="3" id="KW-0274">FAD</keyword>
<dbReference type="InterPro" id="IPR000836">
    <property type="entry name" value="PRTase_dom"/>
</dbReference>
<comment type="similarity">
    <text evidence="1">Belongs to the oxygen-dependent FAD-linked oxidoreductase family.</text>
</comment>
<dbReference type="GO" id="GO:0004631">
    <property type="term" value="F:phosphomevalonate kinase activity"/>
    <property type="evidence" value="ECO:0007669"/>
    <property type="project" value="InterPro"/>
</dbReference>
<organism evidence="6 7">
    <name type="scientific">Xylaria arbuscula</name>
    <dbReference type="NCBI Taxonomy" id="114810"/>
    <lineage>
        <taxon>Eukaryota</taxon>
        <taxon>Fungi</taxon>
        <taxon>Dikarya</taxon>
        <taxon>Ascomycota</taxon>
        <taxon>Pezizomycotina</taxon>
        <taxon>Sordariomycetes</taxon>
        <taxon>Xylariomycetidae</taxon>
        <taxon>Xylariales</taxon>
        <taxon>Xylariaceae</taxon>
        <taxon>Xylaria</taxon>
    </lineage>
</organism>
<dbReference type="GO" id="GO:0016491">
    <property type="term" value="F:oxidoreductase activity"/>
    <property type="evidence" value="ECO:0007669"/>
    <property type="project" value="UniProtKB-KW"/>
</dbReference>
<sequence length="1132" mass="124773">MASLGSLKEALRLQATKQPLSDTEYDTGFDVLVRGSEPYQNFIMPQLSQVLSTALDSRRTISVLEVGPGPKSVLGDLPSSIRQKICSYTAFEPNELFASKLEERFSDLQEPSLPSLENPPCIYRAPFSLDTSRDDRQSFDIILFCHSMYGLHPHHEFIKKALSLLDTEREGALVVVFHRPGTLDLAGLVCHKITTFPTGIIRVADEDKELDRFATFVTGFTMKDSKIDEAFQAERRKACRALGRRDRAHPNELLFSAPEFMITFTRHATALPELTALVPLASDTRTIKNRQARHHCPAAIIRPTAIEHIQQSVRWAIKHNLSLTVLGGGHSSHCVWPGVVAIDMEEFNKIHIFSSEENTQVEDSDSDRFVLVESGCKTGDIISTTMKAGLTVPLGSRPSVGAGLYLQGGIGHLARLYGLACDAIVGAVLVGVQSGQVLIIGKVPTTHRPAGAVCLDNETDEDDMLWAIKGAGTSFGVVVSVLFKAFEAKKFRIRHWIDVGRDIDYDFEAEAPRDTSIDTYIHWPLGRDVGGPQISATTFVCFTGSHVRASPDSAIDTAFGLDNSCSIVDNVGLFESETYMSSAHGVHAGGKASAFKRCLFFKENPISIHKNLLASIKEPPSPNCYIHVLCGGGAIRDVAPDATAFGCRQLGCALVVTGVWPRDLDGTEAADAAVNWVYKVVEVLLPRSIGVYSADLGPDPRDVVLAARAFGQNLPRLRHLKHKLDPHNILAYACPLRALTEPKVIFMVTGDNCVGKDFCATIWRIRLWWKYYHVRLRVEITSISDETKRAYAKASGADIKLLLHDRDYKELHRARLTAFFHDQLKQNPRLREEHFQNVVRNASNADVLFITGLRDEAPVANLSHLAANSRIFDIRIEVSENTRRRRRDGEKIVDDSIISGDSCSASLSYRPDLIFHNNVDTIKAISTFGQRYLFPLLDEDLERLGNMIRLVSNFPRQGVDFRHVLDISQQPGGLALCMSLLQKRYTDDWDKVGAVVCCEAGGFIYASTLALTVDKPLALIREAGKLPPPTVSVAKPSSHISSSSPRNSKVNNIEIGEDVLPKGVPVVVVDDVLATGETLCAVLDLLVKAGVNAENVTVMTIAEFPYHRGRYLLRKRGFGLVKVQSLLVYGGA</sequence>
<evidence type="ECO:0000256" key="3">
    <source>
        <dbReference type="ARBA" id="ARBA00022827"/>
    </source>
</evidence>
<dbReference type="Pfam" id="PF01565">
    <property type="entry name" value="FAD_binding_4"/>
    <property type="match status" value="1"/>
</dbReference>
<dbReference type="GO" id="GO:0006695">
    <property type="term" value="P:cholesterol biosynthetic process"/>
    <property type="evidence" value="ECO:0007669"/>
    <property type="project" value="InterPro"/>
</dbReference>
<evidence type="ECO:0000256" key="4">
    <source>
        <dbReference type="ARBA" id="ARBA00023002"/>
    </source>
</evidence>
<evidence type="ECO:0000313" key="7">
    <source>
        <dbReference type="Proteomes" id="UP001148614"/>
    </source>
</evidence>
<dbReference type="Proteomes" id="UP001148614">
    <property type="component" value="Unassembled WGS sequence"/>
</dbReference>
<dbReference type="Gene3D" id="3.40.50.300">
    <property type="entry name" value="P-loop containing nucleotide triphosphate hydrolases"/>
    <property type="match status" value="1"/>
</dbReference>
<dbReference type="InterPro" id="IPR029057">
    <property type="entry name" value="PRTase-like"/>
</dbReference>
<dbReference type="InterPro" id="IPR029063">
    <property type="entry name" value="SAM-dependent_MTases_sf"/>
</dbReference>
<dbReference type="VEuPathDB" id="FungiDB:F4678DRAFT_475349"/>
<dbReference type="Gene3D" id="3.40.50.2020">
    <property type="match status" value="1"/>
</dbReference>
<dbReference type="InterPro" id="IPR016169">
    <property type="entry name" value="FAD-bd_PCMH_sub2"/>
</dbReference>
<dbReference type="CDD" id="cd06223">
    <property type="entry name" value="PRTases_typeI"/>
    <property type="match status" value="1"/>
</dbReference>
<dbReference type="SUPFAM" id="SSF56176">
    <property type="entry name" value="FAD-binding/transporter-associated domain-like"/>
    <property type="match status" value="1"/>
</dbReference>
<gene>
    <name evidence="6" type="ORF">NPX13_g2725</name>
</gene>
<dbReference type="PROSITE" id="PS51387">
    <property type="entry name" value="FAD_PCMH"/>
    <property type="match status" value="1"/>
</dbReference>
<dbReference type="InterPro" id="IPR005919">
    <property type="entry name" value="Pmev_kin_anim"/>
</dbReference>